<comment type="caution">
    <text evidence="8">The sequence shown here is derived from an EMBL/GenBank/DDBJ whole genome shotgun (WGS) entry which is preliminary data.</text>
</comment>
<sequence length="407" mass="45653">MAVSSRIRVYATLNSLSRRFSSNHATPRHCRPSSPIAPNTGLQGEDHFPNFATGDYYPVHPGTLYDNRYKVLAKLGFGTTSTVWLAQDLKRSLKPLQWLRPRYTVLKFLTASATSSGAVMGSLGTFEVKHKDQQHSCIAYELMRESLGSFRRHFPDRCLPSQLIRPVLEILIQGLDYMHRCCNLIHTDLQPANVLVGIENPAIIDELLQKVSSIYAGRSSDEHPVYPSYSFGAPRGPPSHPKIADFGQAVSATTTHSHPIQPDRLRAPEVTLGLEWSTAVDIWSLAVMMWDFVEGRPLFDAREDGTGEYSALLHLREMHALLGPPPQSLLRNSPYAEALVDDRGLLRDAPSSGEERDLARTVTKLGSEDKVEFLHIMRRMLQWHPDDRPSAAELLQDPWMKSLRAAE</sequence>
<dbReference type="EMBL" id="JAESVG020000001">
    <property type="protein sequence ID" value="KAG8632122.1"/>
    <property type="molecule type" value="Genomic_DNA"/>
</dbReference>
<dbReference type="SUPFAM" id="SSF56112">
    <property type="entry name" value="Protein kinase-like (PK-like)"/>
    <property type="match status" value="1"/>
</dbReference>
<dbReference type="GO" id="GO:0004674">
    <property type="term" value="F:protein serine/threonine kinase activity"/>
    <property type="evidence" value="ECO:0007669"/>
    <property type="project" value="UniProtKB-KW"/>
</dbReference>
<evidence type="ECO:0000256" key="6">
    <source>
        <dbReference type="PROSITE-ProRule" id="PRU10141"/>
    </source>
</evidence>
<protein>
    <recommendedName>
        <fullName evidence="7">Protein kinase domain-containing protein</fullName>
    </recommendedName>
</protein>
<dbReference type="Gene3D" id="1.10.510.10">
    <property type="entry name" value="Transferase(Phosphotransferase) domain 1"/>
    <property type="match status" value="1"/>
</dbReference>
<gene>
    <name evidence="8" type="ORF">KVT40_001262</name>
</gene>
<evidence type="ECO:0000313" key="8">
    <source>
        <dbReference type="EMBL" id="KAG8632122.1"/>
    </source>
</evidence>
<evidence type="ECO:0000256" key="4">
    <source>
        <dbReference type="ARBA" id="ARBA00022777"/>
    </source>
</evidence>
<keyword evidence="9" id="KW-1185">Reference proteome</keyword>
<dbReference type="GO" id="GO:0005524">
    <property type="term" value="F:ATP binding"/>
    <property type="evidence" value="ECO:0007669"/>
    <property type="project" value="UniProtKB-UniRule"/>
</dbReference>
<keyword evidence="4" id="KW-0418">Kinase</keyword>
<evidence type="ECO:0000259" key="7">
    <source>
        <dbReference type="PROSITE" id="PS50011"/>
    </source>
</evidence>
<accession>A0A8K0LA89</accession>
<feature type="domain" description="Protein kinase" evidence="7">
    <location>
        <begin position="69"/>
        <end position="400"/>
    </location>
</feature>
<feature type="binding site" evidence="6">
    <location>
        <position position="107"/>
    </location>
    <ligand>
        <name>ATP</name>
        <dbReference type="ChEBI" id="CHEBI:30616"/>
    </ligand>
</feature>
<dbReference type="OrthoDB" id="5979581at2759"/>
<dbReference type="PROSITE" id="PS50011">
    <property type="entry name" value="PROTEIN_KINASE_DOM"/>
    <property type="match status" value="1"/>
</dbReference>
<dbReference type="PANTHER" id="PTHR45646">
    <property type="entry name" value="SERINE/THREONINE-PROTEIN KINASE DOA-RELATED"/>
    <property type="match status" value="1"/>
</dbReference>
<name>A0A8K0LA89_9PEZI</name>
<keyword evidence="5 6" id="KW-0067">ATP-binding</keyword>
<dbReference type="InterPro" id="IPR011009">
    <property type="entry name" value="Kinase-like_dom_sf"/>
</dbReference>
<dbReference type="Proteomes" id="UP000809789">
    <property type="component" value="Unassembled WGS sequence"/>
</dbReference>
<evidence type="ECO:0000256" key="2">
    <source>
        <dbReference type="ARBA" id="ARBA00022679"/>
    </source>
</evidence>
<evidence type="ECO:0000256" key="5">
    <source>
        <dbReference type="ARBA" id="ARBA00022840"/>
    </source>
</evidence>
<evidence type="ECO:0000313" key="9">
    <source>
        <dbReference type="Proteomes" id="UP000809789"/>
    </source>
</evidence>
<keyword evidence="2" id="KW-0808">Transferase</keyword>
<dbReference type="Pfam" id="PF00069">
    <property type="entry name" value="Pkinase"/>
    <property type="match status" value="1"/>
</dbReference>
<dbReference type="PANTHER" id="PTHR45646:SF11">
    <property type="entry name" value="SERINE_THREONINE-PROTEIN KINASE DOA"/>
    <property type="match status" value="1"/>
</dbReference>
<dbReference type="SMART" id="SM00220">
    <property type="entry name" value="S_TKc"/>
    <property type="match status" value="1"/>
</dbReference>
<keyword evidence="3 6" id="KW-0547">Nucleotide-binding</keyword>
<dbReference type="GO" id="GO:0005634">
    <property type="term" value="C:nucleus"/>
    <property type="evidence" value="ECO:0007669"/>
    <property type="project" value="TreeGrafter"/>
</dbReference>
<evidence type="ECO:0000256" key="1">
    <source>
        <dbReference type="ARBA" id="ARBA00022527"/>
    </source>
</evidence>
<evidence type="ECO:0000256" key="3">
    <source>
        <dbReference type="ARBA" id="ARBA00022741"/>
    </source>
</evidence>
<dbReference type="GO" id="GO:0043484">
    <property type="term" value="P:regulation of RNA splicing"/>
    <property type="evidence" value="ECO:0007669"/>
    <property type="project" value="TreeGrafter"/>
</dbReference>
<proteinExistence type="predicted"/>
<dbReference type="InterPro" id="IPR000719">
    <property type="entry name" value="Prot_kinase_dom"/>
</dbReference>
<keyword evidence="1" id="KW-0723">Serine/threonine-protein kinase</keyword>
<reference evidence="8" key="1">
    <citation type="submission" date="2021-07" db="EMBL/GenBank/DDBJ databases">
        <title>Elsinoe batatas strain:CRI-CJ2 Genome sequencing and assembly.</title>
        <authorList>
            <person name="Huang L."/>
        </authorList>
    </citation>
    <scope>NUCLEOTIDE SEQUENCE</scope>
    <source>
        <strain evidence="8">CRI-CJ2</strain>
    </source>
</reference>
<organism evidence="8 9">
    <name type="scientific">Elsinoe batatas</name>
    <dbReference type="NCBI Taxonomy" id="2601811"/>
    <lineage>
        <taxon>Eukaryota</taxon>
        <taxon>Fungi</taxon>
        <taxon>Dikarya</taxon>
        <taxon>Ascomycota</taxon>
        <taxon>Pezizomycotina</taxon>
        <taxon>Dothideomycetes</taxon>
        <taxon>Dothideomycetidae</taxon>
        <taxon>Myriangiales</taxon>
        <taxon>Elsinoaceae</taxon>
        <taxon>Elsinoe</taxon>
    </lineage>
</organism>
<dbReference type="PROSITE" id="PS00107">
    <property type="entry name" value="PROTEIN_KINASE_ATP"/>
    <property type="match status" value="1"/>
</dbReference>
<dbReference type="InterPro" id="IPR051175">
    <property type="entry name" value="CLK_kinases"/>
</dbReference>
<dbReference type="AlphaFoldDB" id="A0A8K0LA89"/>
<dbReference type="Gene3D" id="3.30.200.20">
    <property type="entry name" value="Phosphorylase Kinase, domain 1"/>
    <property type="match status" value="1"/>
</dbReference>
<dbReference type="InterPro" id="IPR017441">
    <property type="entry name" value="Protein_kinase_ATP_BS"/>
</dbReference>